<name>A0ABT0IBT5_9ACTN</name>
<accession>A0ABT0IBT5</accession>
<organism evidence="3 4">
    <name type="scientific">Streptomyces lichenis</name>
    <dbReference type="NCBI Taxonomy" id="2306967"/>
    <lineage>
        <taxon>Bacteria</taxon>
        <taxon>Bacillati</taxon>
        <taxon>Actinomycetota</taxon>
        <taxon>Actinomycetes</taxon>
        <taxon>Kitasatosporales</taxon>
        <taxon>Streptomycetaceae</taxon>
        <taxon>Streptomyces</taxon>
    </lineage>
</organism>
<evidence type="ECO:0000313" key="4">
    <source>
        <dbReference type="Proteomes" id="UP001522868"/>
    </source>
</evidence>
<protein>
    <submittedName>
        <fullName evidence="3">Uncharacterized protein</fullName>
    </submittedName>
</protein>
<feature type="compositionally biased region" description="Low complexity" evidence="2">
    <location>
        <begin position="58"/>
        <end position="82"/>
    </location>
</feature>
<feature type="coiled-coil region" evidence="1">
    <location>
        <begin position="14"/>
        <end position="48"/>
    </location>
</feature>
<gene>
    <name evidence="3" type="ORF">M1O15_15580</name>
</gene>
<evidence type="ECO:0000256" key="2">
    <source>
        <dbReference type="SAM" id="MobiDB-lite"/>
    </source>
</evidence>
<reference evidence="3 4" key="1">
    <citation type="submission" date="2022-04" db="EMBL/GenBank/DDBJ databases">
        <title>Streptomyces sp. nov. LCR6-01 isolated from Lichen of Dirinaria sp.</title>
        <authorList>
            <person name="Kanchanasin P."/>
            <person name="Tanasupawat S."/>
            <person name="Phongsopitanun W."/>
        </authorList>
    </citation>
    <scope>NUCLEOTIDE SEQUENCE [LARGE SCALE GENOMIC DNA]</scope>
    <source>
        <strain evidence="3 4">LCR6-01</strain>
    </source>
</reference>
<evidence type="ECO:0000256" key="1">
    <source>
        <dbReference type="SAM" id="Coils"/>
    </source>
</evidence>
<dbReference type="RefSeq" id="WP_248634426.1">
    <property type="nucleotide sequence ID" value="NZ_JALPTH010000013.1"/>
</dbReference>
<keyword evidence="4" id="KW-1185">Reference proteome</keyword>
<evidence type="ECO:0000313" key="3">
    <source>
        <dbReference type="EMBL" id="MCK8678786.1"/>
    </source>
</evidence>
<sequence>MPQTLGTDSVASTAALLREELPRLEQRKADLERDLAAVSSRLDAVRTALGALQALTASASPAAPRATPAHQAAIGGADAGPAGWPGGLTEQVAAILAAHGGAAMRARDVAALLGRDTSNNAINTVRGTLDRLVATSRAHRAGRGLYQAPPPR</sequence>
<comment type="caution">
    <text evidence="3">The sequence shown here is derived from an EMBL/GenBank/DDBJ whole genome shotgun (WGS) entry which is preliminary data.</text>
</comment>
<dbReference type="EMBL" id="JALPTH010000013">
    <property type="protein sequence ID" value="MCK8678786.1"/>
    <property type="molecule type" value="Genomic_DNA"/>
</dbReference>
<keyword evidence="1" id="KW-0175">Coiled coil</keyword>
<proteinExistence type="predicted"/>
<dbReference type="Proteomes" id="UP001522868">
    <property type="component" value="Unassembled WGS sequence"/>
</dbReference>
<feature type="region of interest" description="Disordered" evidence="2">
    <location>
        <begin position="58"/>
        <end position="83"/>
    </location>
</feature>